<keyword evidence="3" id="KW-1185">Reference proteome</keyword>
<feature type="transmembrane region" description="Helical" evidence="1">
    <location>
        <begin position="68"/>
        <end position="86"/>
    </location>
</feature>
<accession>A0ABX2H2I7</accession>
<name>A0ABX2H2I7_9FIRM</name>
<dbReference type="Proteomes" id="UP001644719">
    <property type="component" value="Unassembled WGS sequence"/>
</dbReference>
<comment type="caution">
    <text evidence="2">The sequence shown here is derived from an EMBL/GenBank/DDBJ whole genome shotgun (WGS) entry which is preliminary data.</text>
</comment>
<organism evidence="2 3">
    <name type="scientific">Blautia faecis</name>
    <dbReference type="NCBI Taxonomy" id="871665"/>
    <lineage>
        <taxon>Bacteria</taxon>
        <taxon>Bacillati</taxon>
        <taxon>Bacillota</taxon>
        <taxon>Clostridia</taxon>
        <taxon>Lachnospirales</taxon>
        <taxon>Lachnospiraceae</taxon>
        <taxon>Blautia</taxon>
    </lineage>
</organism>
<reference evidence="2 3" key="1">
    <citation type="journal article" date="2020" name="Cell Host Microbe">
        <title>Functional and Genomic Variation between Human-Derived Isolates of Lachnospiraceae Reveals Inter- and Intra-Species Diversity.</title>
        <authorList>
            <person name="Sorbara M.T."/>
            <person name="Littmann E.R."/>
            <person name="Fontana E."/>
            <person name="Moody T.U."/>
            <person name="Kohout C.E."/>
            <person name="Gjonbalaj M."/>
            <person name="Eaton V."/>
            <person name="Seok R."/>
            <person name="Leiner I.M."/>
            <person name="Pamer E.G."/>
        </authorList>
    </citation>
    <scope>NUCLEOTIDE SEQUENCE [LARGE SCALE GENOMIC DNA]</scope>
    <source>
        <strain evidence="2 3">MSK.17.74</strain>
    </source>
</reference>
<keyword evidence="1" id="KW-0812">Transmembrane</keyword>
<dbReference type="RefSeq" id="WP_148461628.1">
    <property type="nucleotide sequence ID" value="NZ_JAAITS010000005.1"/>
</dbReference>
<gene>
    <name evidence="2" type="ORF">G5B17_02690</name>
</gene>
<proteinExistence type="predicted"/>
<keyword evidence="1" id="KW-1133">Transmembrane helix</keyword>
<evidence type="ECO:0000313" key="3">
    <source>
        <dbReference type="Proteomes" id="UP001644719"/>
    </source>
</evidence>
<keyword evidence="1" id="KW-0472">Membrane</keyword>
<sequence>MDDKLFDVFSEETEVPECVLRRVDETLEMIENSAESDRGYQKEEKTGKVINGTDRMGKIGTRKNWKRSLILTFAAVMVFGATVFAAEKYIGISSFFQEVGNKMPEEAKELIEKDPVQQEDGDSILTYTVKEALCDKNSVQVVVEVTAKERGKYLLAGQDALNEDPVRNLGIESDKTIEEYAAEKGLTIVKVGASFDFDSDLGIETAVGNYRNLEDDVVDFYSSAVKTNESKNLTVSCIGTATLPDAKCVDDVMRTNITFQLEDKSQGKSMTYVPVDGEGITADGKVKILSADIEETEVGDYVTIHCIFLEECDSISLDVMDLNGNLWQLSDLGGGSEVAESGKEATFQRSYQKTDLADEIGIRGYDYETNTTYEPVKMKLKK</sequence>
<evidence type="ECO:0000256" key="1">
    <source>
        <dbReference type="SAM" id="Phobius"/>
    </source>
</evidence>
<dbReference type="EMBL" id="JAAITS010000005">
    <property type="protein sequence ID" value="NSG84362.1"/>
    <property type="molecule type" value="Genomic_DNA"/>
</dbReference>
<protein>
    <submittedName>
        <fullName evidence="2">DUF4179 domain-containing protein</fullName>
    </submittedName>
</protein>
<evidence type="ECO:0000313" key="2">
    <source>
        <dbReference type="EMBL" id="NSG84362.1"/>
    </source>
</evidence>